<evidence type="ECO:0008006" key="4">
    <source>
        <dbReference type="Google" id="ProtNLM"/>
    </source>
</evidence>
<comment type="caution">
    <text evidence="2">The sequence shown here is derived from an EMBL/GenBank/DDBJ whole genome shotgun (WGS) entry which is preliminary data.</text>
</comment>
<dbReference type="Proteomes" id="UP000494165">
    <property type="component" value="Unassembled WGS sequence"/>
</dbReference>
<evidence type="ECO:0000256" key="1">
    <source>
        <dbReference type="SAM" id="SignalP"/>
    </source>
</evidence>
<feature type="chain" id="PRO_5035763347" description="Tachykinin" evidence="1">
    <location>
        <begin position="22"/>
        <end position="245"/>
    </location>
</feature>
<keyword evidence="1" id="KW-0732">Signal</keyword>
<accession>A0A8S1C5F2</accession>
<evidence type="ECO:0000313" key="2">
    <source>
        <dbReference type="EMBL" id="CAB3361035.1"/>
    </source>
</evidence>
<feature type="signal peptide" evidence="1">
    <location>
        <begin position="1"/>
        <end position="21"/>
    </location>
</feature>
<protein>
    <recommendedName>
        <fullName evidence="4">Tachykinin</fullName>
    </recommendedName>
</protein>
<dbReference type="EMBL" id="CADEPI010000005">
    <property type="protein sequence ID" value="CAB3361035.1"/>
    <property type="molecule type" value="Genomic_DNA"/>
</dbReference>
<keyword evidence="3" id="KW-1185">Reference proteome</keyword>
<dbReference type="OrthoDB" id="5919137at2759"/>
<dbReference type="AlphaFoldDB" id="A0A8S1C5F2"/>
<organism evidence="2 3">
    <name type="scientific">Cloeon dipterum</name>
    <dbReference type="NCBI Taxonomy" id="197152"/>
    <lineage>
        <taxon>Eukaryota</taxon>
        <taxon>Metazoa</taxon>
        <taxon>Ecdysozoa</taxon>
        <taxon>Arthropoda</taxon>
        <taxon>Hexapoda</taxon>
        <taxon>Insecta</taxon>
        <taxon>Pterygota</taxon>
        <taxon>Palaeoptera</taxon>
        <taxon>Ephemeroptera</taxon>
        <taxon>Pisciforma</taxon>
        <taxon>Baetidae</taxon>
        <taxon>Cloeon</taxon>
    </lineage>
</organism>
<sequence>MPRWTCLGQLVVLLATTCCRASLSDSEQPQTQLWTHSSGPYWQALVQNFRDAELAKRAPSDVSFFGMRGKKSPKNLNFFGMRGKKDDYEMSEDWYDAFDPALEKRAPAAGFFGMRGKKRPAGFFGMRGKKGPAVSNFFGVRGKKSVPDELDTLLQSLLSKEDDSYGEVVGPYVDFEGGQMQKKAPSGFMGMRGKKDQGWSDTITGPPVRGAYCLWKRNFIPLTAACRGKICVTAVGVGGIRCFPL</sequence>
<evidence type="ECO:0000313" key="3">
    <source>
        <dbReference type="Proteomes" id="UP000494165"/>
    </source>
</evidence>
<name>A0A8S1C5F2_9INSE</name>
<gene>
    <name evidence="2" type="ORF">CLODIP_2_CD11438</name>
</gene>
<proteinExistence type="predicted"/>
<reference evidence="2 3" key="1">
    <citation type="submission" date="2020-04" db="EMBL/GenBank/DDBJ databases">
        <authorList>
            <person name="Alioto T."/>
            <person name="Alioto T."/>
            <person name="Gomez Garrido J."/>
        </authorList>
    </citation>
    <scope>NUCLEOTIDE SEQUENCE [LARGE SCALE GENOMIC DNA]</scope>
</reference>